<reference evidence="2" key="1">
    <citation type="submission" date="2023-12" db="EMBL/GenBank/DDBJ databases">
        <title>Genome assembly of Anisodus tanguticus.</title>
        <authorList>
            <person name="Wang Y.-J."/>
        </authorList>
    </citation>
    <scope>NUCLEOTIDE SEQUENCE</scope>
    <source>
        <strain evidence="2">KB-2021</strain>
        <tissue evidence="2">Leaf</tissue>
    </source>
</reference>
<name>A0AAE1VAB5_9SOLA</name>
<accession>A0AAE1VAB5</accession>
<evidence type="ECO:0000313" key="3">
    <source>
        <dbReference type="Proteomes" id="UP001291623"/>
    </source>
</evidence>
<evidence type="ECO:0000313" key="2">
    <source>
        <dbReference type="EMBL" id="KAK4362543.1"/>
    </source>
</evidence>
<feature type="region of interest" description="Disordered" evidence="1">
    <location>
        <begin position="1"/>
        <end position="27"/>
    </location>
</feature>
<feature type="compositionally biased region" description="Basic and acidic residues" evidence="1">
    <location>
        <begin position="170"/>
        <end position="188"/>
    </location>
</feature>
<feature type="region of interest" description="Disordered" evidence="1">
    <location>
        <begin position="103"/>
        <end position="127"/>
    </location>
</feature>
<feature type="region of interest" description="Disordered" evidence="1">
    <location>
        <begin position="170"/>
        <end position="194"/>
    </location>
</feature>
<keyword evidence="3" id="KW-1185">Reference proteome</keyword>
<protein>
    <submittedName>
        <fullName evidence="2">Uncharacterized protein</fullName>
    </submittedName>
</protein>
<comment type="caution">
    <text evidence="2">The sequence shown here is derived from an EMBL/GenBank/DDBJ whole genome shotgun (WGS) entry which is preliminary data.</text>
</comment>
<dbReference type="EMBL" id="JAVYJV010000009">
    <property type="protein sequence ID" value="KAK4362543.1"/>
    <property type="molecule type" value="Genomic_DNA"/>
</dbReference>
<gene>
    <name evidence="2" type="ORF">RND71_017784</name>
</gene>
<feature type="compositionally biased region" description="Basic and acidic residues" evidence="1">
    <location>
        <begin position="1"/>
        <end position="21"/>
    </location>
</feature>
<organism evidence="2 3">
    <name type="scientific">Anisodus tanguticus</name>
    <dbReference type="NCBI Taxonomy" id="243964"/>
    <lineage>
        <taxon>Eukaryota</taxon>
        <taxon>Viridiplantae</taxon>
        <taxon>Streptophyta</taxon>
        <taxon>Embryophyta</taxon>
        <taxon>Tracheophyta</taxon>
        <taxon>Spermatophyta</taxon>
        <taxon>Magnoliopsida</taxon>
        <taxon>eudicotyledons</taxon>
        <taxon>Gunneridae</taxon>
        <taxon>Pentapetalae</taxon>
        <taxon>asterids</taxon>
        <taxon>lamiids</taxon>
        <taxon>Solanales</taxon>
        <taxon>Solanaceae</taxon>
        <taxon>Solanoideae</taxon>
        <taxon>Hyoscyameae</taxon>
        <taxon>Anisodus</taxon>
    </lineage>
</organism>
<sequence length="194" mass="23048">MRRKEDKVKRTKEEERAEEKKKGRTTTYDEVVEENDLKNKKDGHRTWVEPHVEKSYKKTDDTLKGILYTIRKEGQKPNWMLEGIWARLNEKWAAEEFHETSIQAKAARPSDNGHSLHIGGSEKKKGRTTIYDKVVEENHVKNKKDGYGTWVEPHVEKTYRREETYRRAEEFSDVIEKRNEPDMNERNPRAKPPI</sequence>
<evidence type="ECO:0000256" key="1">
    <source>
        <dbReference type="SAM" id="MobiDB-lite"/>
    </source>
</evidence>
<dbReference type="AlphaFoldDB" id="A0AAE1VAB5"/>
<dbReference type="Proteomes" id="UP001291623">
    <property type="component" value="Unassembled WGS sequence"/>
</dbReference>
<proteinExistence type="predicted"/>